<evidence type="ECO:0000259" key="1">
    <source>
        <dbReference type="Pfam" id="PF13460"/>
    </source>
</evidence>
<organism evidence="2 3">
    <name type="scientific">Streptomyces venezuelae</name>
    <dbReference type="NCBI Taxonomy" id="54571"/>
    <lineage>
        <taxon>Bacteria</taxon>
        <taxon>Bacillati</taxon>
        <taxon>Actinomycetota</taxon>
        <taxon>Actinomycetes</taxon>
        <taxon>Kitasatosporales</taxon>
        <taxon>Streptomycetaceae</taxon>
        <taxon>Streptomyces</taxon>
    </lineage>
</organism>
<dbReference type="InterPro" id="IPR052718">
    <property type="entry name" value="NmrA-type_oxidoreductase"/>
</dbReference>
<name>A0A5P2BYM2_STRVZ</name>
<dbReference type="EMBL" id="CP029192">
    <property type="protein sequence ID" value="QES35612.1"/>
    <property type="molecule type" value="Genomic_DNA"/>
</dbReference>
<reference evidence="2 3" key="1">
    <citation type="submission" date="2018-05" db="EMBL/GenBank/DDBJ databases">
        <title>Streptomyces venezuelae.</title>
        <authorList>
            <person name="Kim W."/>
            <person name="Lee N."/>
            <person name="Cho B.-K."/>
        </authorList>
    </citation>
    <scope>NUCLEOTIDE SEQUENCE [LARGE SCALE GENOMIC DNA]</scope>
    <source>
        <strain evidence="2 3">ATCC 14584</strain>
    </source>
</reference>
<dbReference type="Pfam" id="PF13460">
    <property type="entry name" value="NAD_binding_10"/>
    <property type="match status" value="1"/>
</dbReference>
<dbReference type="PANTHER" id="PTHR47129">
    <property type="entry name" value="QUINONE OXIDOREDUCTASE 2"/>
    <property type="match status" value="1"/>
</dbReference>
<feature type="domain" description="NAD(P)-binding" evidence="1">
    <location>
        <begin position="41"/>
        <end position="144"/>
    </location>
</feature>
<evidence type="ECO:0000313" key="3">
    <source>
        <dbReference type="Proteomes" id="UP000322927"/>
    </source>
</evidence>
<gene>
    <name evidence="2" type="ORF">DEJ48_21265</name>
</gene>
<dbReference type="AlphaFoldDB" id="A0A5P2BYM2"/>
<dbReference type="PANTHER" id="PTHR47129:SF1">
    <property type="entry name" value="NMRA-LIKE DOMAIN-CONTAINING PROTEIN"/>
    <property type="match status" value="1"/>
</dbReference>
<dbReference type="InterPro" id="IPR016040">
    <property type="entry name" value="NAD(P)-bd_dom"/>
</dbReference>
<dbReference type="SUPFAM" id="SSF51735">
    <property type="entry name" value="NAD(P)-binding Rossmann-fold domains"/>
    <property type="match status" value="1"/>
</dbReference>
<dbReference type="InterPro" id="IPR036291">
    <property type="entry name" value="NAD(P)-bd_dom_sf"/>
</dbReference>
<proteinExistence type="predicted"/>
<dbReference type="OrthoDB" id="3243290at2"/>
<dbReference type="Gene3D" id="3.40.50.720">
    <property type="entry name" value="NAD(P)-binding Rossmann-like Domain"/>
    <property type="match status" value="1"/>
</dbReference>
<sequence length="173" mass="18141">MLAIVRHATSAGLTPRRPTAYRGATGGEATGVAMRIAVTEAAGRLGGRVVRLLADRGDVDVVAVTRRRVPAGTFPARVEVAVADYAEPPALRAALKGVDTLVLVSSDGPDAQVLAHHRNLVDAAAASRVGHVAALSSVDAHTREQRWDRVRNDCAQLTGRPPLALSEVLAAHR</sequence>
<protein>
    <recommendedName>
        <fullName evidence="1">NAD(P)-binding domain-containing protein</fullName>
    </recommendedName>
</protein>
<evidence type="ECO:0000313" key="2">
    <source>
        <dbReference type="EMBL" id="QES35612.1"/>
    </source>
</evidence>
<dbReference type="Proteomes" id="UP000322927">
    <property type="component" value="Chromosome"/>
</dbReference>
<accession>A0A5P2BYM2</accession>